<dbReference type="PANTHER" id="PTHR14218:SF15">
    <property type="entry name" value="TRIPEPTIDYL-PEPTIDASE 1"/>
    <property type="match status" value="1"/>
</dbReference>
<sequence>MNYTIHLSNDFKDLQQFETSLNDRGVTISHNSAAFEVIGDSNMIEEITKSYPGMKVLKHIDRSNIVKPYLHTITKLSENHNTTSYFTPPEVAKIYGVNGTTNDRVNIALIELGGGYKTSDLNTYWEKLGLQIKPNVYSIGVDGASNSPGSEADGEVVLDIEVVGGIVPNSNIYVYFTPNTDKGFYDAINAAMNNSKYPVSVISISWGSPENKWDNDTIIAMDELFQQAVKKGITICVASGDNGSSDGEFFGKHADFPSSSPNVLSCGGTRLICPDKNYTSSTTKETVWGGIMNNKATGGGFSSIFTRPTYQQTILSKFSNDKRGVPDVCGVADPQTGWLIYLNDSYSVIGGTSAVAPFWAAYLASVSSNKFVTAELYSAYQNDNSIMHDVIIGTNGAYRASKGWDPASGLGSLNGNFLTPMLKNITSDL</sequence>
<dbReference type="SUPFAM" id="SSF52743">
    <property type="entry name" value="Subtilisin-like"/>
    <property type="match status" value="1"/>
</dbReference>
<dbReference type="AlphaFoldDB" id="A0A6C0LVQ7"/>
<dbReference type="InterPro" id="IPR050819">
    <property type="entry name" value="Tripeptidyl-peptidase_I"/>
</dbReference>
<dbReference type="PROSITE" id="PS51695">
    <property type="entry name" value="SEDOLISIN"/>
    <property type="match status" value="1"/>
</dbReference>
<protein>
    <recommendedName>
        <fullName evidence="1">Peptidase S53 domain-containing protein</fullName>
    </recommendedName>
</protein>
<proteinExistence type="predicted"/>
<dbReference type="InterPro" id="IPR036852">
    <property type="entry name" value="Peptidase_S8/S53_dom_sf"/>
</dbReference>
<dbReference type="CDD" id="cd04056">
    <property type="entry name" value="Peptidases_S53"/>
    <property type="match status" value="1"/>
</dbReference>
<dbReference type="Gene3D" id="3.40.50.200">
    <property type="entry name" value="Peptidase S8/S53 domain"/>
    <property type="match status" value="1"/>
</dbReference>
<dbReference type="GO" id="GO:0006508">
    <property type="term" value="P:proteolysis"/>
    <property type="evidence" value="ECO:0007669"/>
    <property type="project" value="InterPro"/>
</dbReference>
<dbReference type="InterPro" id="IPR000209">
    <property type="entry name" value="Peptidase_S8/S53_dom"/>
</dbReference>
<dbReference type="InterPro" id="IPR030400">
    <property type="entry name" value="Sedolisin_dom"/>
</dbReference>
<dbReference type="EMBL" id="MN740556">
    <property type="protein sequence ID" value="QHU33312.1"/>
    <property type="molecule type" value="Genomic_DNA"/>
</dbReference>
<name>A0A6C0LVQ7_9ZZZZ</name>
<reference evidence="2" key="1">
    <citation type="journal article" date="2020" name="Nature">
        <title>Giant virus diversity and host interactions through global metagenomics.</title>
        <authorList>
            <person name="Schulz F."/>
            <person name="Roux S."/>
            <person name="Paez-Espino D."/>
            <person name="Jungbluth S."/>
            <person name="Walsh D.A."/>
            <person name="Denef V.J."/>
            <person name="McMahon K.D."/>
            <person name="Konstantinidis K.T."/>
            <person name="Eloe-Fadrosh E.A."/>
            <person name="Kyrpides N.C."/>
            <person name="Woyke T."/>
        </authorList>
    </citation>
    <scope>NUCLEOTIDE SEQUENCE</scope>
    <source>
        <strain evidence="2">GVMAG-S-1014582-52</strain>
    </source>
</reference>
<organism evidence="2">
    <name type="scientific">viral metagenome</name>
    <dbReference type="NCBI Taxonomy" id="1070528"/>
    <lineage>
        <taxon>unclassified sequences</taxon>
        <taxon>metagenomes</taxon>
        <taxon>organismal metagenomes</taxon>
    </lineage>
</organism>
<dbReference type="Pfam" id="PF00082">
    <property type="entry name" value="Peptidase_S8"/>
    <property type="match status" value="1"/>
</dbReference>
<evidence type="ECO:0000313" key="2">
    <source>
        <dbReference type="EMBL" id="QHU33312.1"/>
    </source>
</evidence>
<feature type="domain" description="Peptidase S53" evidence="1">
    <location>
        <begin position="85"/>
        <end position="425"/>
    </location>
</feature>
<dbReference type="GO" id="GO:0008240">
    <property type="term" value="F:tripeptidyl-peptidase activity"/>
    <property type="evidence" value="ECO:0007669"/>
    <property type="project" value="TreeGrafter"/>
</dbReference>
<dbReference type="PANTHER" id="PTHR14218">
    <property type="entry name" value="PROTEASE S8 TRIPEPTIDYL PEPTIDASE I CLN2"/>
    <property type="match status" value="1"/>
</dbReference>
<accession>A0A6C0LVQ7</accession>
<evidence type="ECO:0000259" key="1">
    <source>
        <dbReference type="PROSITE" id="PS51695"/>
    </source>
</evidence>
<dbReference type="GO" id="GO:0004252">
    <property type="term" value="F:serine-type endopeptidase activity"/>
    <property type="evidence" value="ECO:0007669"/>
    <property type="project" value="InterPro"/>
</dbReference>